<organism evidence="4 5">
    <name type="scientific">Pseudoalteromonas rubra</name>
    <dbReference type="NCBI Taxonomy" id="43658"/>
    <lineage>
        <taxon>Bacteria</taxon>
        <taxon>Pseudomonadati</taxon>
        <taxon>Pseudomonadota</taxon>
        <taxon>Gammaproteobacteria</taxon>
        <taxon>Alteromonadales</taxon>
        <taxon>Pseudoalteromonadaceae</taxon>
        <taxon>Pseudoalteromonas</taxon>
    </lineage>
</organism>
<accession>A0A8T0C2I3</accession>
<dbReference type="Gene3D" id="3.50.14.10">
    <property type="entry name" value="Replication terminator Tus, domain 1 superfamily/Replication terminator Tus"/>
    <property type="match status" value="1"/>
</dbReference>
<keyword evidence="1" id="KW-0963">Cytoplasm</keyword>
<comment type="caution">
    <text evidence="4">The sequence shown here is derived from an EMBL/GenBank/DDBJ whole genome shotgun (WGS) entry which is preliminary data.</text>
</comment>
<dbReference type="GO" id="GO:0003677">
    <property type="term" value="F:DNA binding"/>
    <property type="evidence" value="ECO:0007669"/>
    <property type="project" value="UniProtKB-KW"/>
</dbReference>
<proteinExistence type="predicted"/>
<protein>
    <submittedName>
        <fullName evidence="4">DNA replication terminus site-binding protein</fullName>
    </submittedName>
</protein>
<sequence length="332" mass="38457">MVSILNSTEQKFSINSQNTKLINFFSNKVYNTDLFYTTRLLIMKSKLSIRSHFDYLFEQISLFCEEIKQADITQAYYFKLPPVQKKDELSAPDSVHVEKLAGQDAFNHCISSYKDLFIDKKESGKVLTRHPGILLVNDPKNEIRNRLVEINLAKDAFKELILEITNNDARFEAVHSAVPSLVTLAAYRKIHFEQAVPYSVRFTWMTKHSTKTLSKKAALDILQRSSQYTNPRAIDQNNWQSIVEQERVRVSSLSDSAKLRIRRPTRVSPEVNVRFSAKNRYHVSGALPFVLLNPQKETKIGELKNYSRDGNDPRKKEYNYLIERIYLETING</sequence>
<dbReference type="GO" id="GO:0006274">
    <property type="term" value="P:DNA replication termination"/>
    <property type="evidence" value="ECO:0007669"/>
    <property type="project" value="InterPro"/>
</dbReference>
<name>A0A8T0C2I3_9GAMM</name>
<evidence type="ECO:0000313" key="4">
    <source>
        <dbReference type="EMBL" id="KAF7782076.1"/>
    </source>
</evidence>
<dbReference type="InterPro" id="IPR036384">
    <property type="entry name" value="Tus_sf"/>
</dbReference>
<keyword evidence="2" id="KW-0235">DNA replication</keyword>
<dbReference type="Pfam" id="PF05472">
    <property type="entry name" value="Ter"/>
    <property type="match status" value="1"/>
</dbReference>
<dbReference type="InterPro" id="IPR008865">
    <property type="entry name" value="DNA_replication_term_site-bd"/>
</dbReference>
<dbReference type="SUPFAM" id="SSF56596">
    <property type="entry name" value="Replication terminator protein (Tus)"/>
    <property type="match status" value="1"/>
</dbReference>
<evidence type="ECO:0000256" key="3">
    <source>
        <dbReference type="ARBA" id="ARBA00023125"/>
    </source>
</evidence>
<evidence type="ECO:0000313" key="5">
    <source>
        <dbReference type="Proteomes" id="UP000016480"/>
    </source>
</evidence>
<dbReference type="Gene3D" id="3.30.54.10">
    <property type="match status" value="1"/>
</dbReference>
<reference evidence="4 5" key="1">
    <citation type="journal article" date="2012" name="J. Bacteriol.">
        <title>Genome sequence of the cycloprodigiosin-producing bacterial strain Pseudoalteromonas rubra ATCC 29570(T).</title>
        <authorList>
            <person name="Xie B.B."/>
            <person name="Shu Y.L."/>
            <person name="Qin Q.L."/>
            <person name="Rong J.C."/>
            <person name="Zhang X.Y."/>
            <person name="Chen X.L."/>
            <person name="Zhou B.C."/>
            <person name="Zhang Y.Z."/>
        </authorList>
    </citation>
    <scope>NUCLEOTIDE SEQUENCE [LARGE SCALE GENOMIC DNA]</scope>
    <source>
        <strain evidence="4 5">DSM 6842</strain>
    </source>
</reference>
<dbReference type="InterPro" id="IPR036381">
    <property type="entry name" value="Tus_dom1"/>
</dbReference>
<keyword evidence="3" id="KW-0238">DNA-binding</keyword>
<dbReference type="GO" id="GO:0005737">
    <property type="term" value="C:cytoplasm"/>
    <property type="evidence" value="ECO:0007669"/>
    <property type="project" value="InterPro"/>
</dbReference>
<dbReference type="Proteomes" id="UP000016480">
    <property type="component" value="Unassembled WGS sequence"/>
</dbReference>
<dbReference type="AlphaFoldDB" id="A0A8T0C2I3"/>
<evidence type="ECO:0000256" key="1">
    <source>
        <dbReference type="ARBA" id="ARBA00022490"/>
    </source>
</evidence>
<gene>
    <name evidence="4" type="primary">tus</name>
    <name evidence="4" type="ORF">PRUB_b1486</name>
</gene>
<evidence type="ECO:0000256" key="2">
    <source>
        <dbReference type="ARBA" id="ARBA00022705"/>
    </source>
</evidence>
<dbReference type="EMBL" id="AHCD03000044">
    <property type="protein sequence ID" value="KAF7782076.1"/>
    <property type="molecule type" value="Genomic_DNA"/>
</dbReference>